<gene>
    <name evidence="1" type="ORF">EZS28_048890</name>
</gene>
<feature type="non-terminal residue" evidence="1">
    <location>
        <position position="245"/>
    </location>
</feature>
<sequence>MIKKPGAAGNAKTTSEIPMKDVLDEMHFYTLNDTYSFINQPCSSYGWPRLPIQQELPDFDFMQAIQDKDEDFWLKCLTDSCYDSQDRKQITKNKEACIADWNEREQDTSELSLIKQVSIEQEELNQEYDDYFRDIQDPDKEEKLRRYKKKEGDLNEFYDLYLNRRRTELLIEVNGVQKLKGQQVDNQEIEKMQIRVRKGDNVEALCKAFCVGNELPIQVFKALSSIVQQGLKNLRNEDDDEEEEE</sequence>
<evidence type="ECO:0000313" key="2">
    <source>
        <dbReference type="Proteomes" id="UP000324800"/>
    </source>
</evidence>
<reference evidence="1 2" key="1">
    <citation type="submission" date="2019-03" db="EMBL/GenBank/DDBJ databases">
        <title>Single cell metagenomics reveals metabolic interactions within the superorganism composed of flagellate Streblomastix strix and complex community of Bacteroidetes bacteria on its surface.</title>
        <authorList>
            <person name="Treitli S.C."/>
            <person name="Kolisko M."/>
            <person name="Husnik F."/>
            <person name="Keeling P."/>
            <person name="Hampl V."/>
        </authorList>
    </citation>
    <scope>NUCLEOTIDE SEQUENCE [LARGE SCALE GENOMIC DNA]</scope>
    <source>
        <strain evidence="1">ST1C</strain>
    </source>
</reference>
<accession>A0A5J4TCR6</accession>
<name>A0A5J4TCR6_9EUKA</name>
<dbReference type="EMBL" id="SNRW01034391">
    <property type="protein sequence ID" value="KAA6355583.1"/>
    <property type="molecule type" value="Genomic_DNA"/>
</dbReference>
<evidence type="ECO:0000313" key="1">
    <source>
        <dbReference type="EMBL" id="KAA6355583.1"/>
    </source>
</evidence>
<protein>
    <submittedName>
        <fullName evidence="1">Uncharacterized protein</fullName>
    </submittedName>
</protein>
<organism evidence="1 2">
    <name type="scientific">Streblomastix strix</name>
    <dbReference type="NCBI Taxonomy" id="222440"/>
    <lineage>
        <taxon>Eukaryota</taxon>
        <taxon>Metamonada</taxon>
        <taxon>Preaxostyla</taxon>
        <taxon>Oxymonadida</taxon>
        <taxon>Streblomastigidae</taxon>
        <taxon>Streblomastix</taxon>
    </lineage>
</organism>
<dbReference type="Proteomes" id="UP000324800">
    <property type="component" value="Unassembled WGS sequence"/>
</dbReference>
<comment type="caution">
    <text evidence="1">The sequence shown here is derived from an EMBL/GenBank/DDBJ whole genome shotgun (WGS) entry which is preliminary data.</text>
</comment>
<dbReference type="AlphaFoldDB" id="A0A5J4TCR6"/>
<proteinExistence type="predicted"/>